<dbReference type="GO" id="GO:0003984">
    <property type="term" value="F:acetolactate synthase activity"/>
    <property type="evidence" value="ECO:0007669"/>
    <property type="project" value="UniProtKB-EC"/>
</dbReference>
<dbReference type="InterPro" id="IPR012001">
    <property type="entry name" value="Thiamin_PyroP_enz_TPP-bd_dom"/>
</dbReference>
<sequence>MTVDNLFDVPEAAADLVALLADEGVTHFFINPGTDSAPIQEALAAARAAGTPSPQAVLCVHESIALAAAIGHHMASGRPQAIMVHVDAGTLNLGCQLHNAQRNGTPVVMFAGRTPYSSAPQVRGHRDTYIHWQQEQLDQPGVVRNYAKWHMEVPRGRELAPIVRRAFQVVQSCPTGPAYVMLPREALMEPGAGALPRRLQPAVPPGPDPGALGRLAGILVAGKRVVIVTARTAADPGTATVLGRIAELLGAPVIDQGDRANLPPGHPLHVVGDATPLESADTVLLLDSEVPWVPSELAPPADARVVQIDGDPVKPSMPLWSYPVEVALTADTRVALLLLEQTLLRLANDELREKWATRRQAAEAETAERGRDAIRRAASDRPADLPDAMLAALGRALPDDAVVVQEAVTNRAAVARQVRRAPGHLFDTGAPALGWALGGAFGVKLARPEAPVVAICGDGSFNFGVPTAALWSAHRHGAPFVTVVLNNRSYLASKLPVMGLYPDGVSVRENDFGETRLTPDTDYAALAKACGGSGRSVHTPAEMSDAVKWALAEAEQGRCAVLDVRLPEP</sequence>
<evidence type="ECO:0000313" key="14">
    <source>
        <dbReference type="EMBL" id="KBZ64543.1"/>
    </source>
</evidence>
<keyword evidence="8" id="KW-0786">Thiamine pyrophosphate</keyword>
<dbReference type="HOGENOM" id="CLU_013748_4_0_11"/>
<evidence type="ECO:0000256" key="2">
    <source>
        <dbReference type="ARBA" id="ARBA00005025"/>
    </source>
</evidence>
<dbReference type="SUPFAM" id="SSF52518">
    <property type="entry name" value="Thiamin diphosphate-binding fold (THDP-binding)"/>
    <property type="match status" value="2"/>
</dbReference>
<dbReference type="UniPathway" id="UPA00047">
    <property type="reaction ID" value="UER00055"/>
</dbReference>
<dbReference type="PATRIC" id="fig|1324261.3.peg.1944"/>
<keyword evidence="6" id="KW-0285">Flavoprotein</keyword>
<dbReference type="InterPro" id="IPR029061">
    <property type="entry name" value="THDP-binding"/>
</dbReference>
<evidence type="ECO:0000259" key="13">
    <source>
        <dbReference type="Pfam" id="PF02776"/>
    </source>
</evidence>
<reference evidence="14 15" key="1">
    <citation type="submission" date="2014-04" db="EMBL/GenBank/DDBJ databases">
        <title>The Genome Sequence of Mycobacterium tuberculosis TKK-01-0051.</title>
        <authorList>
            <consortium name="The Broad Institute Genomics Platform"/>
            <consortium name="The Broad Institute Genome Sequencing Center for Infectious Disease"/>
            <person name="Earl A.M."/>
            <person name="Cohen K."/>
            <person name="Pym A."/>
            <person name="Bishai W."/>
            <person name="Maharaj K."/>
            <person name="Desjardins C."/>
            <person name="Abeel T."/>
            <person name="Young S."/>
            <person name="Zeng Q."/>
            <person name="Gargeya S."/>
            <person name="Abouelleil A."/>
            <person name="Alvarado L."/>
            <person name="Chapman S.B."/>
            <person name="Gainer-Dewar J."/>
            <person name="Goldberg J."/>
            <person name="Griggs A."/>
            <person name="Gujja S."/>
            <person name="Hansen M."/>
            <person name="Howarth C."/>
            <person name="Imamovic A."/>
            <person name="Larimer J."/>
            <person name="Murphy C."/>
            <person name="Naylor J."/>
            <person name="Pearson M."/>
            <person name="Poon T.W."/>
            <person name="Priest M."/>
            <person name="Roberts A."/>
            <person name="Saif S."/>
            <person name="Shea T."/>
            <person name="Sykes S."/>
            <person name="Wortman J."/>
            <person name="Nusbaum C."/>
            <person name="Birren B."/>
        </authorList>
    </citation>
    <scope>NUCLEOTIDE SEQUENCE [LARGE SCALE GENOMIC DNA]</scope>
    <source>
        <strain evidence="14 15">TKK-01-0051</strain>
    </source>
</reference>
<dbReference type="AlphaFoldDB" id="A0A051U6J3"/>
<proteinExistence type="inferred from homology"/>
<evidence type="ECO:0000256" key="9">
    <source>
        <dbReference type="ARBA" id="ARBA00023304"/>
    </source>
</evidence>
<keyword evidence="15" id="KW-1185">Reference proteome</keyword>
<dbReference type="GO" id="GO:0000287">
    <property type="term" value="F:magnesium ion binding"/>
    <property type="evidence" value="ECO:0007669"/>
    <property type="project" value="InterPro"/>
</dbReference>
<evidence type="ECO:0000256" key="6">
    <source>
        <dbReference type="ARBA" id="ARBA00022630"/>
    </source>
</evidence>
<dbReference type="SUPFAM" id="SSF52467">
    <property type="entry name" value="DHS-like NAD/FAD-binding domain"/>
    <property type="match status" value="1"/>
</dbReference>
<dbReference type="InterPro" id="IPR000399">
    <property type="entry name" value="TPP-bd_CS"/>
</dbReference>
<dbReference type="GO" id="GO:0030976">
    <property type="term" value="F:thiamine pyrophosphate binding"/>
    <property type="evidence" value="ECO:0007669"/>
    <property type="project" value="InterPro"/>
</dbReference>
<feature type="domain" description="Thiamine pyrophosphate enzyme N-terminal TPP-binding" evidence="13">
    <location>
        <begin position="12"/>
        <end position="139"/>
    </location>
</feature>
<feature type="region of interest" description="Disordered" evidence="11">
    <location>
        <begin position="359"/>
        <end position="380"/>
    </location>
</feature>
<dbReference type="PANTHER" id="PTHR18968">
    <property type="entry name" value="THIAMINE PYROPHOSPHATE ENZYMES"/>
    <property type="match status" value="1"/>
</dbReference>
<dbReference type="EC" id="2.2.1.6" evidence="4"/>
<accession>A0A051U6J3</accession>
<comment type="pathway">
    <text evidence="2">Amino-acid biosynthesis; L-valine biosynthesis; L-valine from pyruvate: step 1/4.</text>
</comment>
<dbReference type="PROSITE" id="PS00187">
    <property type="entry name" value="TPP_ENZYMES"/>
    <property type="match status" value="1"/>
</dbReference>
<keyword evidence="7" id="KW-0274">FAD</keyword>
<evidence type="ECO:0000259" key="12">
    <source>
        <dbReference type="Pfam" id="PF02775"/>
    </source>
</evidence>
<evidence type="ECO:0000256" key="5">
    <source>
        <dbReference type="ARBA" id="ARBA00022605"/>
    </source>
</evidence>
<comment type="pathway">
    <text evidence="1">Amino-acid biosynthesis; L-isoleucine biosynthesis; L-isoleucine from 2-oxobutanoate: step 1/4.</text>
</comment>
<dbReference type="Pfam" id="PF02776">
    <property type="entry name" value="TPP_enzyme_N"/>
    <property type="match status" value="1"/>
</dbReference>
<dbReference type="Pfam" id="PF02775">
    <property type="entry name" value="TPP_enzyme_C"/>
    <property type="match status" value="1"/>
</dbReference>
<feature type="domain" description="Thiamine pyrophosphate enzyme TPP-binding" evidence="12">
    <location>
        <begin position="416"/>
        <end position="564"/>
    </location>
</feature>
<dbReference type="InterPro" id="IPR011766">
    <property type="entry name" value="TPP_enzyme_TPP-bd"/>
</dbReference>
<dbReference type="RefSeq" id="WP_044484774.1">
    <property type="nucleotide sequence ID" value="NZ_KK328284.1"/>
</dbReference>
<dbReference type="InterPro" id="IPR045229">
    <property type="entry name" value="TPP_enz"/>
</dbReference>
<dbReference type="Gene3D" id="3.40.50.1220">
    <property type="entry name" value="TPP-binding domain"/>
    <property type="match status" value="1"/>
</dbReference>
<comment type="catalytic activity">
    <reaction evidence="10">
        <text>2 pyruvate + H(+) = (2S)-2-acetolactate + CO2</text>
        <dbReference type="Rhea" id="RHEA:25249"/>
        <dbReference type="ChEBI" id="CHEBI:15361"/>
        <dbReference type="ChEBI" id="CHEBI:15378"/>
        <dbReference type="ChEBI" id="CHEBI:16526"/>
        <dbReference type="ChEBI" id="CHEBI:58476"/>
        <dbReference type="EC" id="2.2.1.6"/>
    </reaction>
</comment>
<dbReference type="GO" id="GO:0050660">
    <property type="term" value="F:flavin adenine dinucleotide binding"/>
    <property type="evidence" value="ECO:0007669"/>
    <property type="project" value="TreeGrafter"/>
</dbReference>
<dbReference type="EMBL" id="JLXW01000005">
    <property type="protein sequence ID" value="KBZ64543.1"/>
    <property type="molecule type" value="Genomic_DNA"/>
</dbReference>
<gene>
    <name evidence="14" type="ORF">K875_01931</name>
</gene>
<comment type="similarity">
    <text evidence="3">Belongs to the TPP enzyme family.</text>
</comment>
<evidence type="ECO:0000256" key="1">
    <source>
        <dbReference type="ARBA" id="ARBA00004974"/>
    </source>
</evidence>
<dbReference type="GO" id="GO:0009097">
    <property type="term" value="P:isoleucine biosynthetic process"/>
    <property type="evidence" value="ECO:0007669"/>
    <property type="project" value="UniProtKB-UniPathway"/>
</dbReference>
<evidence type="ECO:0000256" key="4">
    <source>
        <dbReference type="ARBA" id="ARBA00013145"/>
    </source>
</evidence>
<keyword evidence="9" id="KW-0100">Branched-chain amino acid biosynthesis</keyword>
<evidence type="ECO:0000256" key="10">
    <source>
        <dbReference type="ARBA" id="ARBA00048670"/>
    </source>
</evidence>
<evidence type="ECO:0000256" key="8">
    <source>
        <dbReference type="ARBA" id="ARBA00023052"/>
    </source>
</evidence>
<dbReference type="InterPro" id="IPR029035">
    <property type="entry name" value="DHS-like_NAD/FAD-binding_dom"/>
</dbReference>
<evidence type="ECO:0000313" key="15">
    <source>
        <dbReference type="Proteomes" id="UP000025947"/>
    </source>
</evidence>
<dbReference type="UniPathway" id="UPA00049">
    <property type="reaction ID" value="UER00059"/>
</dbReference>
<dbReference type="PANTHER" id="PTHR18968:SF164">
    <property type="entry name" value="PYRUVATE DECARBOXYLASE"/>
    <property type="match status" value="1"/>
</dbReference>
<organism evidence="14 15">
    <name type="scientific">Mycobacterium [tuberculosis] TKK-01-0051</name>
    <dbReference type="NCBI Taxonomy" id="1324261"/>
    <lineage>
        <taxon>Bacteria</taxon>
        <taxon>Bacillati</taxon>
        <taxon>Actinomycetota</taxon>
        <taxon>Actinomycetes</taxon>
        <taxon>Mycobacteriales</taxon>
        <taxon>Mycobacteriaceae</taxon>
        <taxon>Mycobacterium</taxon>
        <taxon>Mycobacterium avium complex (MAC)</taxon>
    </lineage>
</organism>
<keyword evidence="5" id="KW-0028">Amino-acid biosynthesis</keyword>
<evidence type="ECO:0000256" key="11">
    <source>
        <dbReference type="SAM" id="MobiDB-lite"/>
    </source>
</evidence>
<dbReference type="GO" id="GO:0005948">
    <property type="term" value="C:acetolactate synthase complex"/>
    <property type="evidence" value="ECO:0007669"/>
    <property type="project" value="TreeGrafter"/>
</dbReference>
<evidence type="ECO:0000256" key="7">
    <source>
        <dbReference type="ARBA" id="ARBA00022827"/>
    </source>
</evidence>
<dbReference type="NCBIfam" id="NF006203">
    <property type="entry name" value="PRK08327.1"/>
    <property type="match status" value="1"/>
</dbReference>
<evidence type="ECO:0000256" key="3">
    <source>
        <dbReference type="ARBA" id="ARBA00007812"/>
    </source>
</evidence>
<protein>
    <recommendedName>
        <fullName evidence="4">acetolactate synthase</fullName>
        <ecNumber evidence="4">2.2.1.6</ecNumber>
    </recommendedName>
</protein>
<dbReference type="CDD" id="cd07035">
    <property type="entry name" value="TPP_PYR_POX_like"/>
    <property type="match status" value="1"/>
</dbReference>
<comment type="caution">
    <text evidence="14">The sequence shown here is derived from an EMBL/GenBank/DDBJ whole genome shotgun (WGS) entry which is preliminary data.</text>
</comment>
<dbReference type="GO" id="GO:0009099">
    <property type="term" value="P:L-valine biosynthetic process"/>
    <property type="evidence" value="ECO:0007669"/>
    <property type="project" value="UniProtKB-UniPathway"/>
</dbReference>
<name>A0A051U6J3_9MYCO</name>
<dbReference type="Gene3D" id="3.40.50.970">
    <property type="match status" value="2"/>
</dbReference>
<dbReference type="CDD" id="cd02002">
    <property type="entry name" value="TPP_BFDC"/>
    <property type="match status" value="1"/>
</dbReference>
<dbReference type="Proteomes" id="UP000025947">
    <property type="component" value="Unassembled WGS sequence"/>
</dbReference>